<proteinExistence type="inferred from homology"/>
<dbReference type="InterPro" id="IPR001507">
    <property type="entry name" value="ZP_dom"/>
</dbReference>
<dbReference type="InterPro" id="IPR055356">
    <property type="entry name" value="ZP-N"/>
</dbReference>
<dbReference type="GO" id="GO:0035804">
    <property type="term" value="F:structural constituent of egg coat"/>
    <property type="evidence" value="ECO:0007669"/>
    <property type="project" value="UniProtKB-UniRule"/>
</dbReference>
<dbReference type="Pfam" id="PF23344">
    <property type="entry name" value="ZP-N"/>
    <property type="match status" value="1"/>
</dbReference>
<evidence type="ECO:0000256" key="4">
    <source>
        <dbReference type="ARBA" id="ARBA00022475"/>
    </source>
</evidence>
<keyword evidence="11" id="KW-0472">Membrane</keyword>
<dbReference type="STRING" id="161767.ENSAPEP00000028612"/>
<dbReference type="InterPro" id="IPR042235">
    <property type="entry name" value="ZP-C_dom"/>
</dbReference>
<dbReference type="SMART" id="SM00241">
    <property type="entry name" value="ZP"/>
    <property type="match status" value="1"/>
</dbReference>
<evidence type="ECO:0000313" key="18">
    <source>
        <dbReference type="Proteomes" id="UP000265080"/>
    </source>
</evidence>
<keyword evidence="13" id="KW-0325">Glycoprotein</keyword>
<keyword evidence="8" id="KW-0812">Transmembrane</keyword>
<dbReference type="PANTHER" id="PTHR11576:SF2">
    <property type="entry name" value="ZONA PELLUCIDA SPERM-BINDING PROTEIN 3"/>
    <property type="match status" value="1"/>
</dbReference>
<dbReference type="Ensembl" id="ENSAPET00000029368.1">
    <property type="protein sequence ID" value="ENSAPEP00000028612.1"/>
    <property type="gene ID" value="ENSAPEG00000020234.1"/>
</dbReference>
<comment type="similarity">
    <text evidence="2 14">Belongs to the ZP domain family. ZPC subfamily.</text>
</comment>
<keyword evidence="5 14" id="KW-0964">Secreted</keyword>
<reference evidence="17 18" key="1">
    <citation type="submission" date="2018-03" db="EMBL/GenBank/DDBJ databases">
        <title>Finding Nemo's genes: A chromosome-scale reference assembly of the genome of the orange clownfish Amphiprion percula.</title>
        <authorList>
            <person name="Lehmann R."/>
        </authorList>
    </citation>
    <scope>NUCLEOTIDE SEQUENCE</scope>
</reference>
<evidence type="ECO:0000256" key="13">
    <source>
        <dbReference type="ARBA" id="ARBA00023180"/>
    </source>
</evidence>
<dbReference type="Gene3D" id="2.60.40.3210">
    <property type="entry name" value="Zona pellucida, ZP-N domain"/>
    <property type="match status" value="1"/>
</dbReference>
<dbReference type="InterPro" id="IPR055355">
    <property type="entry name" value="ZP-C"/>
</dbReference>
<keyword evidence="18" id="KW-1185">Reference proteome</keyword>
<dbReference type="GO" id="GO:0035805">
    <property type="term" value="C:egg coat"/>
    <property type="evidence" value="ECO:0007669"/>
    <property type="project" value="UniProtKB-SubCell"/>
</dbReference>
<dbReference type="FunFam" id="2.60.40.4100:FF:000002">
    <property type="entry name" value="Zona pellucida sperm-binding protein 3"/>
    <property type="match status" value="1"/>
</dbReference>
<evidence type="ECO:0000256" key="2">
    <source>
        <dbReference type="ARBA" id="ARBA00006735"/>
    </source>
</evidence>
<dbReference type="GeneTree" id="ENSGT01030000234567"/>
<evidence type="ECO:0000256" key="9">
    <source>
        <dbReference type="ARBA" id="ARBA00022729"/>
    </source>
</evidence>
<keyword evidence="4 14" id="KW-1003">Cell membrane</keyword>
<evidence type="ECO:0000259" key="16">
    <source>
        <dbReference type="PROSITE" id="PS51034"/>
    </source>
</evidence>
<dbReference type="Proteomes" id="UP000265080">
    <property type="component" value="Chromosome 4"/>
</dbReference>
<feature type="domain" description="ZP" evidence="16">
    <location>
        <begin position="107"/>
        <end position="363"/>
    </location>
</feature>
<dbReference type="GO" id="GO:0007339">
    <property type="term" value="P:binding of sperm to zona pellucida"/>
    <property type="evidence" value="ECO:0007669"/>
    <property type="project" value="UniProtKB-UniRule"/>
</dbReference>
<evidence type="ECO:0000256" key="11">
    <source>
        <dbReference type="ARBA" id="ARBA00023136"/>
    </source>
</evidence>
<keyword evidence="6 14" id="KW-0272">Extracellular matrix</keyword>
<keyword evidence="10" id="KW-1133">Transmembrane helix</keyword>
<comment type="subcellular location">
    <subcellularLocation>
        <location evidence="1">Secreted</location>
        <location evidence="1">Extracellular space</location>
        <location evidence="1">Extracellular matrix</location>
    </subcellularLocation>
    <subcellularLocation>
        <location evidence="14">Zona pellucida</location>
    </subcellularLocation>
    <subcellularLocation>
        <location evidence="14">Cell membrane</location>
        <topology evidence="14">Single-pass type I membrane protein</topology>
    </subcellularLocation>
</comment>
<evidence type="ECO:0000256" key="12">
    <source>
        <dbReference type="ARBA" id="ARBA00023157"/>
    </source>
</evidence>
<evidence type="ECO:0000256" key="7">
    <source>
        <dbReference type="ARBA" id="ARBA00022685"/>
    </source>
</evidence>
<dbReference type="PROSITE" id="PS51034">
    <property type="entry name" value="ZP_2"/>
    <property type="match status" value="1"/>
</dbReference>
<dbReference type="FunFam" id="2.60.40.3210:FF:000001">
    <property type="entry name" value="Zona pellucida sperm-binding protein 3"/>
    <property type="match status" value="1"/>
</dbReference>
<protein>
    <recommendedName>
        <fullName evidence="3 14">Zona pellucida sperm-binding protein 3</fullName>
    </recommendedName>
</protein>
<feature type="chain" id="PRO_5025708411" description="Zona pellucida sperm-binding protein 3" evidence="14">
    <location>
        <begin position="24"/>
        <end position="409"/>
    </location>
</feature>
<evidence type="ECO:0000256" key="8">
    <source>
        <dbReference type="ARBA" id="ARBA00022692"/>
    </source>
</evidence>
<feature type="region of interest" description="Disordered" evidence="15">
    <location>
        <begin position="37"/>
        <end position="64"/>
    </location>
</feature>
<organism evidence="17 18">
    <name type="scientific">Amphiprion percula</name>
    <name type="common">Orange clownfish</name>
    <name type="synonym">Lutjanus percula</name>
    <dbReference type="NCBI Taxonomy" id="161767"/>
    <lineage>
        <taxon>Eukaryota</taxon>
        <taxon>Metazoa</taxon>
        <taxon>Chordata</taxon>
        <taxon>Craniata</taxon>
        <taxon>Vertebrata</taxon>
        <taxon>Euteleostomi</taxon>
        <taxon>Actinopterygii</taxon>
        <taxon>Neopterygii</taxon>
        <taxon>Teleostei</taxon>
        <taxon>Neoteleostei</taxon>
        <taxon>Acanthomorphata</taxon>
        <taxon>Ovalentaria</taxon>
        <taxon>Pomacentridae</taxon>
        <taxon>Amphiprion</taxon>
    </lineage>
</organism>
<evidence type="ECO:0000256" key="5">
    <source>
        <dbReference type="ARBA" id="ARBA00022525"/>
    </source>
</evidence>
<evidence type="ECO:0000313" key="17">
    <source>
        <dbReference type="Ensembl" id="ENSAPEP00000028612.1"/>
    </source>
</evidence>
<comment type="function">
    <text evidence="14">Component of the zona pellucida, an extracellular matrix surrounding oocytes which mediates sperm binding, induction of the acrosome reaction and prevents post-fertilization polyspermy. The zona pellucida is composed of 3 to 4 glycoproteins, ZP1, ZP2, ZP3, and ZP4. ZP3 is essential for sperm binding and zona matrix formation.</text>
</comment>
<comment type="PTM">
    <text evidence="14">Proteolytically cleaved before the transmembrane segment to yield the secreted ectodomain incorporated in the zona pellucida.</text>
</comment>
<evidence type="ECO:0000256" key="14">
    <source>
        <dbReference type="RuleBase" id="RU367066"/>
    </source>
</evidence>
<evidence type="ECO:0000256" key="3">
    <source>
        <dbReference type="ARBA" id="ARBA00017980"/>
    </source>
</evidence>
<keyword evidence="12 14" id="KW-1015">Disulfide bond</keyword>
<reference evidence="17" key="3">
    <citation type="submission" date="2025-09" db="UniProtKB">
        <authorList>
            <consortium name="Ensembl"/>
        </authorList>
    </citation>
    <scope>IDENTIFICATION</scope>
</reference>
<dbReference type="Gene3D" id="2.60.40.4100">
    <property type="entry name" value="Zona pellucida, ZP-C domain"/>
    <property type="match status" value="1"/>
</dbReference>
<comment type="domain">
    <text evidence="14">The ZP domain is involved in the polymerization of the ZP proteins to form the zona pellucida.</text>
</comment>
<dbReference type="GO" id="GO:0005886">
    <property type="term" value="C:plasma membrane"/>
    <property type="evidence" value="ECO:0007669"/>
    <property type="project" value="UniProtKB-SubCell"/>
</dbReference>
<dbReference type="GO" id="GO:0032190">
    <property type="term" value="F:acrosin binding"/>
    <property type="evidence" value="ECO:0007669"/>
    <property type="project" value="TreeGrafter"/>
</dbReference>
<accession>A0A3P8TZZ8</accession>
<sequence length="409" mass="44912">MIDMMLTIRIPLCLFCGALAAAAQDFYRNVHPADHRFTGLRPERPVVQEPAGTSGPQHGSFSSVQQKQSFQEPLSWRFPEPPAEEEPQFPPNFELKPPAAADSVTAVCGESSVRVEAKRDLLGIGKPVQAADLTLGGCASTWEDPEVLVFESELHSCGSQLMMSEDSFIYIFTLFYTPSPLGDSPIIRTVDFSISIQCHYQRKHDVSSGELKPTWTPFSGTKASEENLYFSLTLMTDDWQFPRPSAQFLLGDKMRFEASVKQFHHVPLRVTVDSCVATVVPNIDTVPRYAFLGNNGCLFDSQLTGSSSQFLPRSQDDKLQFEMEAFKFQQDNSAAGFTPFLRATAAAAVDTINKACSFSNGWKEASGSHHACSCCDTSCGTSIKSDLTGAGRQLTADWFVLVGCSSYSI</sequence>
<keyword evidence="7 14" id="KW-0165">Cleavage on pair of basic residues</keyword>
<dbReference type="GO" id="GO:0035803">
    <property type="term" value="P:egg coat formation"/>
    <property type="evidence" value="ECO:0007669"/>
    <property type="project" value="UniProtKB-UniRule"/>
</dbReference>
<evidence type="ECO:0000256" key="15">
    <source>
        <dbReference type="SAM" id="MobiDB-lite"/>
    </source>
</evidence>
<keyword evidence="9 14" id="KW-0732">Signal</keyword>
<evidence type="ECO:0000256" key="10">
    <source>
        <dbReference type="ARBA" id="ARBA00022989"/>
    </source>
</evidence>
<feature type="compositionally biased region" description="Basic and acidic residues" evidence="15">
    <location>
        <begin position="37"/>
        <end position="46"/>
    </location>
</feature>
<name>A0A3P8TZZ8_AMPPE</name>
<feature type="region of interest" description="Disordered" evidence="15">
    <location>
        <begin position="72"/>
        <end position="91"/>
    </location>
</feature>
<evidence type="ECO:0000256" key="6">
    <source>
        <dbReference type="ARBA" id="ARBA00022530"/>
    </source>
</evidence>
<dbReference type="GO" id="GO:2000344">
    <property type="term" value="P:positive regulation of acrosome reaction"/>
    <property type="evidence" value="ECO:0007669"/>
    <property type="project" value="UniProtKB-UniRule"/>
</dbReference>
<dbReference type="AlphaFoldDB" id="A0A3P8TZZ8"/>
<reference evidence="17" key="2">
    <citation type="submission" date="2025-08" db="UniProtKB">
        <authorList>
            <consortium name="Ensembl"/>
        </authorList>
    </citation>
    <scope>IDENTIFICATION</scope>
</reference>
<evidence type="ECO:0000256" key="1">
    <source>
        <dbReference type="ARBA" id="ARBA00004498"/>
    </source>
</evidence>
<dbReference type="Pfam" id="PF00100">
    <property type="entry name" value="Zona_pellucida"/>
    <property type="match status" value="1"/>
</dbReference>
<feature type="signal peptide" evidence="14">
    <location>
        <begin position="1"/>
        <end position="23"/>
    </location>
</feature>
<dbReference type="PANTHER" id="PTHR11576">
    <property type="entry name" value="ZONA PELLUCIDA SPERM-BINDING PROTEIN 3"/>
    <property type="match status" value="1"/>
</dbReference>